<gene>
    <name evidence="1" type="ORF">A0U89_11580</name>
</gene>
<keyword evidence="2" id="KW-1185">Reference proteome</keyword>
<protein>
    <submittedName>
        <fullName evidence="1">Uncharacterized protein</fullName>
    </submittedName>
</protein>
<dbReference type="STRING" id="153496.A0U89_11580"/>
<accession>A0A1D8UVK0</accession>
<sequence length="127" mass="14485">MNRREIEVMRFVLLSVMALAMLGGCLDRNPDTLCIRSWGNQGAYPFGVQETAARRCLAHIPDLTGNVDLQNRARLDRDTFVFSKDVRNGKDWWLCRPADRYFVDGERCVKFANGPDKNHLSLIANDP</sequence>
<dbReference type="EMBL" id="CP014674">
    <property type="protein sequence ID" value="AOX17679.1"/>
    <property type="molecule type" value="Genomic_DNA"/>
</dbReference>
<organism evidence="1 2">
    <name type="scientific">Kozakia baliensis</name>
    <dbReference type="NCBI Taxonomy" id="153496"/>
    <lineage>
        <taxon>Bacteria</taxon>
        <taxon>Pseudomonadati</taxon>
        <taxon>Pseudomonadota</taxon>
        <taxon>Alphaproteobacteria</taxon>
        <taxon>Acetobacterales</taxon>
        <taxon>Acetobacteraceae</taxon>
        <taxon>Kozakia</taxon>
    </lineage>
</organism>
<name>A0A1D8UVK0_9PROT</name>
<dbReference type="AlphaFoldDB" id="A0A1D8UVK0"/>
<dbReference type="Proteomes" id="UP000179145">
    <property type="component" value="Chromosome"/>
</dbReference>
<dbReference type="RefSeq" id="WP_070403235.1">
    <property type="nucleotide sequence ID" value="NZ_BJVW01000001.1"/>
</dbReference>
<dbReference type="KEGG" id="kba:A0U89_11580"/>
<evidence type="ECO:0000313" key="1">
    <source>
        <dbReference type="EMBL" id="AOX17679.1"/>
    </source>
</evidence>
<dbReference type="PROSITE" id="PS51257">
    <property type="entry name" value="PROKAR_LIPOPROTEIN"/>
    <property type="match status" value="1"/>
</dbReference>
<reference evidence="1 2" key="1">
    <citation type="journal article" date="2016" name="Microb. Cell Fact.">
        <title>Dissection of exopolysaccharide biosynthesis in Kozakia baliensis.</title>
        <authorList>
            <person name="Brandt J.U."/>
            <person name="Jakob F."/>
            <person name="Behr J."/>
            <person name="Geissler A.J."/>
            <person name="Vogel R.F."/>
        </authorList>
    </citation>
    <scope>NUCLEOTIDE SEQUENCE [LARGE SCALE GENOMIC DNA]</scope>
    <source>
        <strain evidence="1 2">DSM 14400</strain>
    </source>
</reference>
<evidence type="ECO:0000313" key="2">
    <source>
        <dbReference type="Proteomes" id="UP000179145"/>
    </source>
</evidence>
<proteinExistence type="predicted"/>